<dbReference type="EMBL" id="LAZR01035834">
    <property type="protein sequence ID" value="KKL26453.1"/>
    <property type="molecule type" value="Genomic_DNA"/>
</dbReference>
<organism evidence="2">
    <name type="scientific">marine sediment metagenome</name>
    <dbReference type="NCBI Taxonomy" id="412755"/>
    <lineage>
        <taxon>unclassified sequences</taxon>
        <taxon>metagenomes</taxon>
        <taxon>ecological metagenomes</taxon>
    </lineage>
</organism>
<accession>A0A0F9ERH3</accession>
<name>A0A0F9ERH3_9ZZZZ</name>
<comment type="caution">
    <text evidence="2">The sequence shown here is derived from an EMBL/GenBank/DDBJ whole genome shotgun (WGS) entry which is preliminary data.</text>
</comment>
<reference evidence="2" key="1">
    <citation type="journal article" date="2015" name="Nature">
        <title>Complex archaea that bridge the gap between prokaryotes and eukaryotes.</title>
        <authorList>
            <person name="Spang A."/>
            <person name="Saw J.H."/>
            <person name="Jorgensen S.L."/>
            <person name="Zaremba-Niedzwiedzka K."/>
            <person name="Martijn J."/>
            <person name="Lind A.E."/>
            <person name="van Eijk R."/>
            <person name="Schleper C."/>
            <person name="Guy L."/>
            <person name="Ettema T.J."/>
        </authorList>
    </citation>
    <scope>NUCLEOTIDE SEQUENCE</scope>
</reference>
<protein>
    <recommendedName>
        <fullName evidence="3">BppU N-terminal domain-containing protein</fullName>
    </recommendedName>
</protein>
<dbReference type="AlphaFoldDB" id="A0A0F9ERH3"/>
<gene>
    <name evidence="2" type="ORF">LCGC14_2395140</name>
</gene>
<evidence type="ECO:0000256" key="1">
    <source>
        <dbReference type="SAM" id="MobiDB-lite"/>
    </source>
</evidence>
<feature type="region of interest" description="Disordered" evidence="1">
    <location>
        <begin position="52"/>
        <end position="73"/>
    </location>
</feature>
<evidence type="ECO:0008006" key="3">
    <source>
        <dbReference type="Google" id="ProtNLM"/>
    </source>
</evidence>
<evidence type="ECO:0000313" key="2">
    <source>
        <dbReference type="EMBL" id="KKL26453.1"/>
    </source>
</evidence>
<sequence>MASFHITENDTAPSWSDTVEYGSPLAAVDIENATVEFHMVNTADEVKVNAAANNDQVGDGSDGTKGDVSYDWVSGDTDTPGKYKAEWQVTFANSTIRTFPTPGVTNIIIHGELA</sequence>
<proteinExistence type="predicted"/>